<dbReference type="GO" id="GO:0022900">
    <property type="term" value="P:electron transport chain"/>
    <property type="evidence" value="ECO:0007669"/>
    <property type="project" value="UniProtKB-UniRule"/>
</dbReference>
<feature type="transmembrane region" description="Helical" evidence="10">
    <location>
        <begin position="23"/>
        <end position="40"/>
    </location>
</feature>
<dbReference type="InterPro" id="IPR011303">
    <property type="entry name" value="RnfD_bac"/>
</dbReference>
<dbReference type="EC" id="7.-.-.-" evidence="10"/>
<dbReference type="AlphaFoldDB" id="A0A1H3FX27"/>
<keyword evidence="3 10" id="KW-0285">Flavoprotein</keyword>
<comment type="subcellular location">
    <subcellularLocation>
        <location evidence="10">Cell inner membrane</location>
        <topology evidence="10">Multi-pass membrane protein</topology>
    </subcellularLocation>
</comment>
<evidence type="ECO:0000256" key="8">
    <source>
        <dbReference type="ARBA" id="ARBA00022989"/>
    </source>
</evidence>
<keyword evidence="6 10" id="KW-1278">Translocase</keyword>
<reference evidence="12" key="1">
    <citation type="submission" date="2016-10" db="EMBL/GenBank/DDBJ databases">
        <authorList>
            <person name="Varghese N."/>
            <person name="Submissions S."/>
        </authorList>
    </citation>
    <scope>NUCLEOTIDE SEQUENCE [LARGE SCALE GENOMIC DNA]</scope>
    <source>
        <strain evidence="12">DSM 173</strain>
    </source>
</reference>
<feature type="transmembrane region" description="Helical" evidence="10">
    <location>
        <begin position="321"/>
        <end position="339"/>
    </location>
</feature>
<dbReference type="HAMAP" id="MF_00462">
    <property type="entry name" value="RsxD_RnfD"/>
    <property type="match status" value="1"/>
</dbReference>
<keyword evidence="1 10" id="KW-0813">Transport</keyword>
<dbReference type="InterPro" id="IPR004338">
    <property type="entry name" value="NqrB/RnfD"/>
</dbReference>
<evidence type="ECO:0000256" key="7">
    <source>
        <dbReference type="ARBA" id="ARBA00022982"/>
    </source>
</evidence>
<evidence type="ECO:0000256" key="3">
    <source>
        <dbReference type="ARBA" id="ARBA00022630"/>
    </source>
</evidence>
<keyword evidence="9 10" id="KW-0472">Membrane</keyword>
<comment type="similarity">
    <text evidence="10">Belongs to the NqrB/RnfD family.</text>
</comment>
<dbReference type="EMBL" id="FNOW01000021">
    <property type="protein sequence ID" value="SDX95470.1"/>
    <property type="molecule type" value="Genomic_DNA"/>
</dbReference>
<evidence type="ECO:0000256" key="4">
    <source>
        <dbReference type="ARBA" id="ARBA00022643"/>
    </source>
</evidence>
<evidence type="ECO:0000256" key="6">
    <source>
        <dbReference type="ARBA" id="ARBA00022967"/>
    </source>
</evidence>
<protein>
    <recommendedName>
        <fullName evidence="10">Ion-translocating oxidoreductase complex subunit D</fullName>
        <ecNumber evidence="10">7.-.-.-</ecNumber>
    </recommendedName>
    <alternativeName>
        <fullName evidence="10">Rnf electron transport complex subunit D</fullName>
    </alternativeName>
</protein>
<proteinExistence type="inferred from homology"/>
<feature type="modified residue" description="FMN phosphoryl threonine" evidence="10">
    <location>
        <position position="179"/>
    </location>
</feature>
<dbReference type="Proteomes" id="UP000198672">
    <property type="component" value="Unassembled WGS sequence"/>
</dbReference>
<keyword evidence="2 10" id="KW-0597">Phosphoprotein</keyword>
<accession>A0A1H3FX27</accession>
<dbReference type="RefSeq" id="WP_091333700.1">
    <property type="nucleotide sequence ID" value="NZ_FNOW01000021.1"/>
</dbReference>
<evidence type="ECO:0000313" key="12">
    <source>
        <dbReference type="Proteomes" id="UP000198672"/>
    </source>
</evidence>
<keyword evidence="10" id="KW-1003">Cell membrane</keyword>
<evidence type="ECO:0000256" key="9">
    <source>
        <dbReference type="ARBA" id="ARBA00023136"/>
    </source>
</evidence>
<organism evidence="11 12">
    <name type="scientific">Allochromatium warmingii</name>
    <name type="common">Chromatium warmingii</name>
    <dbReference type="NCBI Taxonomy" id="61595"/>
    <lineage>
        <taxon>Bacteria</taxon>
        <taxon>Pseudomonadati</taxon>
        <taxon>Pseudomonadota</taxon>
        <taxon>Gammaproteobacteria</taxon>
        <taxon>Chromatiales</taxon>
        <taxon>Chromatiaceae</taxon>
        <taxon>Allochromatium</taxon>
    </lineage>
</organism>
<feature type="transmembrane region" description="Helical" evidence="10">
    <location>
        <begin position="123"/>
        <end position="140"/>
    </location>
</feature>
<dbReference type="NCBIfam" id="TIGR01946">
    <property type="entry name" value="rnfD"/>
    <property type="match status" value="1"/>
</dbReference>
<keyword evidence="7 10" id="KW-0249">Electron transport</keyword>
<evidence type="ECO:0000256" key="10">
    <source>
        <dbReference type="HAMAP-Rule" id="MF_00462"/>
    </source>
</evidence>
<keyword evidence="12" id="KW-1185">Reference proteome</keyword>
<keyword evidence="10" id="KW-0997">Cell inner membrane</keyword>
<feature type="transmembrane region" description="Helical" evidence="10">
    <location>
        <begin position="208"/>
        <end position="232"/>
    </location>
</feature>
<dbReference type="GO" id="GO:0055085">
    <property type="term" value="P:transmembrane transport"/>
    <property type="evidence" value="ECO:0007669"/>
    <property type="project" value="InterPro"/>
</dbReference>
<comment type="subunit">
    <text evidence="10">The complex is composed of six subunits: RnfA, RnfB, RnfC, RnfD, RnfE and RnfG.</text>
</comment>
<dbReference type="GO" id="GO:0005886">
    <property type="term" value="C:plasma membrane"/>
    <property type="evidence" value="ECO:0007669"/>
    <property type="project" value="UniProtKB-SubCell"/>
</dbReference>
<feature type="transmembrane region" description="Helical" evidence="10">
    <location>
        <begin position="264"/>
        <end position="284"/>
    </location>
</feature>
<evidence type="ECO:0000256" key="2">
    <source>
        <dbReference type="ARBA" id="ARBA00022553"/>
    </source>
</evidence>
<keyword evidence="8 10" id="KW-1133">Transmembrane helix</keyword>
<name>A0A1H3FX27_ALLWA</name>
<dbReference type="PANTHER" id="PTHR30578:SF0">
    <property type="entry name" value="ION-TRANSLOCATING OXIDOREDUCTASE COMPLEX SUBUNIT D"/>
    <property type="match status" value="1"/>
</dbReference>
<dbReference type="OrthoDB" id="9776359at2"/>
<evidence type="ECO:0000256" key="1">
    <source>
        <dbReference type="ARBA" id="ARBA00022448"/>
    </source>
</evidence>
<comment type="cofactor">
    <cofactor evidence="10">
        <name>FMN</name>
        <dbReference type="ChEBI" id="CHEBI:58210"/>
    </cofactor>
</comment>
<evidence type="ECO:0000313" key="11">
    <source>
        <dbReference type="EMBL" id="SDX95470.1"/>
    </source>
</evidence>
<sequence length="363" mass="38475">MRIETPAAQCGPFAHDQVSIPRTMGLVMLALLPATLFGLWQFGWPAIWLFLATIVGALLAEIISLFIAGKPIKPDLSDGTALLTGWLLAMTLPPWAPWWIGVVGGLLAIVIAKQIFGGVGQNLFNPAMVARVALLIAFPVEMTRFVTPTPLFSAAAPGPVDSLAITFGGQGFDAFSGATVLGQVRMALGQGETLTTILPELYTPLASAAGTVAGSLGETSALLLLCGGLFLLYRRVITWHIPVSLLGSIAVLATLMHLLDPAHYAGPLYHLVSGATLLGAFFIATDPVTSPVSARGQLIFGAGCGVLIYVIRTWAGYPEGVAFAVLLMNACAPLIDHYVKPRIYGRDRRGQPLEYASDTETRR</sequence>
<evidence type="ECO:0000256" key="5">
    <source>
        <dbReference type="ARBA" id="ARBA00022692"/>
    </source>
</evidence>
<feature type="transmembrane region" description="Helical" evidence="10">
    <location>
        <begin position="98"/>
        <end position="116"/>
    </location>
</feature>
<feature type="transmembrane region" description="Helical" evidence="10">
    <location>
        <begin position="46"/>
        <end position="68"/>
    </location>
</feature>
<dbReference type="STRING" id="61595.SAMN05421644_12128"/>
<comment type="function">
    <text evidence="10">Part of a membrane-bound complex that couples electron transfer with translocation of ions across the membrane.</text>
</comment>
<keyword evidence="4 10" id="KW-0288">FMN</keyword>
<dbReference type="Pfam" id="PF03116">
    <property type="entry name" value="NQR2_RnfD_RnfE"/>
    <property type="match status" value="1"/>
</dbReference>
<feature type="transmembrane region" description="Helical" evidence="10">
    <location>
        <begin position="239"/>
        <end position="258"/>
    </location>
</feature>
<feature type="transmembrane region" description="Helical" evidence="10">
    <location>
        <begin position="296"/>
        <end position="315"/>
    </location>
</feature>
<keyword evidence="5 10" id="KW-0812">Transmembrane</keyword>
<dbReference type="PANTHER" id="PTHR30578">
    <property type="entry name" value="ELECTRON TRANSPORT COMPLEX PROTEIN RNFD"/>
    <property type="match status" value="1"/>
</dbReference>
<gene>
    <name evidence="10" type="primary">rnfD</name>
    <name evidence="11" type="ORF">SAMN05421644_12128</name>
</gene>